<feature type="compositionally biased region" description="Low complexity" evidence="1">
    <location>
        <begin position="8"/>
        <end position="20"/>
    </location>
</feature>
<comment type="caution">
    <text evidence="2">The sequence shown here is derived from an EMBL/GenBank/DDBJ whole genome shotgun (WGS) entry which is preliminary data.</text>
</comment>
<proteinExistence type="predicted"/>
<organism evidence="2 3">
    <name type="scientific">Solanum bulbocastanum</name>
    <name type="common">Wild potato</name>
    <dbReference type="NCBI Taxonomy" id="147425"/>
    <lineage>
        <taxon>Eukaryota</taxon>
        <taxon>Viridiplantae</taxon>
        <taxon>Streptophyta</taxon>
        <taxon>Embryophyta</taxon>
        <taxon>Tracheophyta</taxon>
        <taxon>Spermatophyta</taxon>
        <taxon>Magnoliopsida</taxon>
        <taxon>eudicotyledons</taxon>
        <taxon>Gunneridae</taxon>
        <taxon>Pentapetalae</taxon>
        <taxon>asterids</taxon>
        <taxon>lamiids</taxon>
        <taxon>Solanales</taxon>
        <taxon>Solanaceae</taxon>
        <taxon>Solanoideae</taxon>
        <taxon>Solaneae</taxon>
        <taxon>Solanum</taxon>
    </lineage>
</organism>
<name>A0AAN8Y893_SOLBU</name>
<evidence type="ECO:0000313" key="3">
    <source>
        <dbReference type="Proteomes" id="UP001371456"/>
    </source>
</evidence>
<protein>
    <submittedName>
        <fullName evidence="2">Uncharacterized protein</fullName>
    </submittedName>
</protein>
<feature type="region of interest" description="Disordered" evidence="1">
    <location>
        <begin position="1"/>
        <end position="20"/>
    </location>
</feature>
<dbReference type="PANTHER" id="PTHR48258">
    <property type="entry name" value="DUF4218 DOMAIN-CONTAINING PROTEIN-RELATED"/>
    <property type="match status" value="1"/>
</dbReference>
<evidence type="ECO:0000256" key="1">
    <source>
        <dbReference type="SAM" id="MobiDB-lite"/>
    </source>
</evidence>
<gene>
    <name evidence="2" type="ORF">RDI58_020853</name>
</gene>
<keyword evidence="3" id="KW-1185">Reference proteome</keyword>
<dbReference type="Proteomes" id="UP001371456">
    <property type="component" value="Unassembled WGS sequence"/>
</dbReference>
<dbReference type="AlphaFoldDB" id="A0AAN8Y893"/>
<dbReference type="EMBL" id="JBANQN010000008">
    <property type="protein sequence ID" value="KAK6783057.1"/>
    <property type="molecule type" value="Genomic_DNA"/>
</dbReference>
<dbReference type="PANTHER" id="PTHR48258:SF11">
    <property type="entry name" value="TDCA1-ORF2 PROTEIN"/>
    <property type="match status" value="1"/>
</dbReference>
<sequence length="407" mass="46229">MGDSSPTSGDQSSFANSSQSSSVPLCRYQHEIYDRRVSWLREGFVRSVHITKIDNSKQTIKQRGKIEGSIVQDHIERETGDFYSYYLGDDVSCRRNKSNRNDEGNIDPLFPPMSILIKMIKDLKNVYDECSSVQHLQLVKEVTLGPESQVLTVNKYCVNDFKFQIKEVSRNKKTNNSGVYIQGDVDDTGQTIEYYDVIQEIIEVRDKVDWWVVIKSKLVGRIEIDNVLDVVYQNDVTIVHQQVDIELETTQQHHQHILEKVSDNEILNMSSGSDGNRHREHLGLVLHQLHRHCIYGATRTYLYRLFIDHDPYWQVGYRMILHLPQLSAMRIGDSSSEQSDAIASTPSLTQRFVHPNVSPSSTTAPSAALNVVMPALAPGQKENLGRVMIESDGSSFICFPNLANLVT</sequence>
<accession>A0AAN8Y893</accession>
<reference evidence="2 3" key="1">
    <citation type="submission" date="2024-02" db="EMBL/GenBank/DDBJ databases">
        <title>de novo genome assembly of Solanum bulbocastanum strain 11H21.</title>
        <authorList>
            <person name="Hosaka A.J."/>
        </authorList>
    </citation>
    <scope>NUCLEOTIDE SEQUENCE [LARGE SCALE GENOMIC DNA]</scope>
    <source>
        <tissue evidence="2">Young leaves</tissue>
    </source>
</reference>
<evidence type="ECO:0000313" key="2">
    <source>
        <dbReference type="EMBL" id="KAK6783057.1"/>
    </source>
</evidence>